<dbReference type="STRING" id="1907.SGLAU_11130"/>
<protein>
    <submittedName>
        <fullName evidence="1">Uncharacterized protein</fullName>
    </submittedName>
</protein>
<dbReference type="eggNOG" id="ENOG5030RQD">
    <property type="taxonomic scope" value="Bacteria"/>
</dbReference>
<dbReference type="OrthoDB" id="4315203at2"/>
<organism evidence="1 2">
    <name type="scientific">Streptomyces glaucescens</name>
    <dbReference type="NCBI Taxonomy" id="1907"/>
    <lineage>
        <taxon>Bacteria</taxon>
        <taxon>Bacillati</taxon>
        <taxon>Actinomycetota</taxon>
        <taxon>Actinomycetes</taxon>
        <taxon>Kitasatosporales</taxon>
        <taxon>Streptomycetaceae</taxon>
        <taxon>Streptomyces</taxon>
    </lineage>
</organism>
<evidence type="ECO:0000313" key="2">
    <source>
        <dbReference type="Proteomes" id="UP000029482"/>
    </source>
</evidence>
<keyword evidence="2" id="KW-1185">Reference proteome</keyword>
<evidence type="ECO:0000313" key="1">
    <source>
        <dbReference type="EMBL" id="AIR98230.1"/>
    </source>
</evidence>
<dbReference type="AlphaFoldDB" id="A0A089YX95"/>
<gene>
    <name evidence="1" type="ORF">SGLAU_11130</name>
</gene>
<dbReference type="EMBL" id="CP009438">
    <property type="protein sequence ID" value="AIR98230.1"/>
    <property type="molecule type" value="Genomic_DNA"/>
</dbReference>
<accession>A0A089YX95</accession>
<dbReference type="KEGG" id="sgu:SGLAU_11130"/>
<reference evidence="2" key="1">
    <citation type="journal article" date="2015" name="J. Biotechnol.">
        <title>Complete genome sequence of the actinobacterium Streptomyces glaucescens GLA.O (DSM 40922) consisting of a linear chromosome and one linear plasmid.</title>
        <authorList>
            <person name="Ortseifen V."/>
            <person name="Winkler A."/>
            <person name="Albersmeier A."/>
            <person name="Wendler S."/>
            <person name="Puhler A."/>
            <person name="Kalinowski J."/>
            <person name="Ruckert C."/>
        </authorList>
    </citation>
    <scope>NUCLEOTIDE SEQUENCE [LARGE SCALE GENOMIC DNA]</scope>
    <source>
        <strain evidence="2">DSM 40922 / GLA O</strain>
    </source>
</reference>
<sequence>MAETAPRPPASAELEAALRSLDVADPAPRERWEGDAWVADWDGDVRGHDVYVLVMGARNHPGSARLMLDEFTFEDVRTEDVAELVRKAFTGDARVTRRRALLSRQLVLDVRAGSHTYSASVSGDSVDDLSTWARPLATP</sequence>
<dbReference type="RefSeq" id="WP_043500619.1">
    <property type="nucleotide sequence ID" value="NZ_CP009438.1"/>
</dbReference>
<name>A0A089YX95_STRGA</name>
<proteinExistence type="predicted"/>
<dbReference type="HOGENOM" id="CLU_1843972_0_0_11"/>
<dbReference type="Proteomes" id="UP000029482">
    <property type="component" value="Chromosome"/>
</dbReference>